<sequence length="236" mass="25437">MTMSKEFEIVCEGEFPGTPEQVWDAVTTETAAWLFPTDGMPGEDIVSERPTHHVNRMEGADGWFNQLEQVIEDRPEGRSFLRWVHSGVFAEDWDTQYDGASAHTAFYLHTLAEYLEHFVGRPVVFASVDGPTASADPGAFGRVKAALGLGAGAGAAAGAGAGDSVPAALPGIASETAVVDFWNDNFVGIRTGDALYRFFGRNAFGAPVGVTVHHFGAADPTALQNSWQDWLDRIFD</sequence>
<dbReference type="SUPFAM" id="SSF55961">
    <property type="entry name" value="Bet v1-like"/>
    <property type="match status" value="1"/>
</dbReference>
<dbReference type="Proteomes" id="UP000297643">
    <property type="component" value="Unassembled WGS sequence"/>
</dbReference>
<gene>
    <name evidence="1" type="ORF">E3O32_01930</name>
</gene>
<proteinExistence type="predicted"/>
<comment type="caution">
    <text evidence="1">The sequence shown here is derived from an EMBL/GenBank/DDBJ whole genome shotgun (WGS) entry which is preliminary data.</text>
</comment>
<keyword evidence="2" id="KW-1185">Reference proteome</keyword>
<evidence type="ECO:0000313" key="2">
    <source>
        <dbReference type="Proteomes" id="UP000297643"/>
    </source>
</evidence>
<dbReference type="AlphaFoldDB" id="A0A4R8WD65"/>
<protein>
    <submittedName>
        <fullName evidence="1">SRPBCC domain-containing protein</fullName>
    </submittedName>
</protein>
<reference evidence="1 2" key="1">
    <citation type="submission" date="2019-03" db="EMBL/GenBank/DDBJ databases">
        <title>Genomics of glacier-inhabiting Cryobacterium strains.</title>
        <authorList>
            <person name="Liu Q."/>
            <person name="Xin Y.-H."/>
        </authorList>
    </citation>
    <scope>NUCLEOTIDE SEQUENCE [LARGE SCALE GENOMIC DNA]</scope>
    <source>
        <strain evidence="1 2">RHLT2-21</strain>
    </source>
</reference>
<evidence type="ECO:0000313" key="1">
    <source>
        <dbReference type="EMBL" id="TFC07307.1"/>
    </source>
</evidence>
<dbReference type="EMBL" id="SOFM01000007">
    <property type="protein sequence ID" value="TFC07307.1"/>
    <property type="molecule type" value="Genomic_DNA"/>
</dbReference>
<accession>A0A4R8WD65</accession>
<organism evidence="1 2">
    <name type="scientific">Cryobacterium mannosilyticum</name>
    <dbReference type="NCBI Taxonomy" id="1259190"/>
    <lineage>
        <taxon>Bacteria</taxon>
        <taxon>Bacillati</taxon>
        <taxon>Actinomycetota</taxon>
        <taxon>Actinomycetes</taxon>
        <taxon>Micrococcales</taxon>
        <taxon>Microbacteriaceae</taxon>
        <taxon>Cryobacterium</taxon>
    </lineage>
</organism>
<name>A0A4R8WD65_9MICO</name>